<protein>
    <submittedName>
        <fullName evidence="1">Uncharacterized protein</fullName>
    </submittedName>
</protein>
<evidence type="ECO:0000313" key="2">
    <source>
        <dbReference type="Proteomes" id="UP001062846"/>
    </source>
</evidence>
<reference evidence="1" key="1">
    <citation type="submission" date="2022-02" db="EMBL/GenBank/DDBJ databases">
        <title>Plant Genome Project.</title>
        <authorList>
            <person name="Zhang R.-G."/>
        </authorList>
    </citation>
    <scope>NUCLEOTIDE SEQUENCE</scope>
    <source>
        <strain evidence="1">AT1</strain>
    </source>
</reference>
<proteinExistence type="predicted"/>
<comment type="caution">
    <text evidence="1">The sequence shown here is derived from an EMBL/GenBank/DDBJ whole genome shotgun (WGS) entry which is preliminary data.</text>
</comment>
<dbReference type="Proteomes" id="UP001062846">
    <property type="component" value="Chromosome 2"/>
</dbReference>
<name>A0ACC0PLN5_RHOML</name>
<sequence length="82" mass="8905">MSIREKLNQDLVTYATGLAVWGGLYTSATVFVGWVAGLKPFEKAVTEMLGTMSSTLEKISGDVDEIKKAATEAKKGGWFNLF</sequence>
<keyword evidence="2" id="KW-1185">Reference proteome</keyword>
<dbReference type="EMBL" id="CM046389">
    <property type="protein sequence ID" value="KAI8565989.1"/>
    <property type="molecule type" value="Genomic_DNA"/>
</dbReference>
<accession>A0ACC0PLN5</accession>
<gene>
    <name evidence="1" type="ORF">RHMOL_Rhmol02G0004600</name>
</gene>
<evidence type="ECO:0000313" key="1">
    <source>
        <dbReference type="EMBL" id="KAI8565989.1"/>
    </source>
</evidence>
<organism evidence="1 2">
    <name type="scientific">Rhododendron molle</name>
    <name type="common">Chinese azalea</name>
    <name type="synonym">Azalea mollis</name>
    <dbReference type="NCBI Taxonomy" id="49168"/>
    <lineage>
        <taxon>Eukaryota</taxon>
        <taxon>Viridiplantae</taxon>
        <taxon>Streptophyta</taxon>
        <taxon>Embryophyta</taxon>
        <taxon>Tracheophyta</taxon>
        <taxon>Spermatophyta</taxon>
        <taxon>Magnoliopsida</taxon>
        <taxon>eudicotyledons</taxon>
        <taxon>Gunneridae</taxon>
        <taxon>Pentapetalae</taxon>
        <taxon>asterids</taxon>
        <taxon>Ericales</taxon>
        <taxon>Ericaceae</taxon>
        <taxon>Ericoideae</taxon>
        <taxon>Rhodoreae</taxon>
        <taxon>Rhododendron</taxon>
    </lineage>
</organism>